<keyword evidence="2" id="KW-1185">Reference proteome</keyword>
<accession>A0A0V1G639</accession>
<dbReference type="Proteomes" id="UP000054995">
    <property type="component" value="Unassembled WGS sequence"/>
</dbReference>
<dbReference type="PANTHER" id="PTHR45913">
    <property type="entry name" value="EPM2A-INTERACTING PROTEIN 1"/>
    <property type="match status" value="1"/>
</dbReference>
<dbReference type="OrthoDB" id="6770905at2759"/>
<reference evidence="1 2" key="1">
    <citation type="submission" date="2015-01" db="EMBL/GenBank/DDBJ databases">
        <title>Evolution of Trichinella species and genotypes.</title>
        <authorList>
            <person name="Korhonen P.K."/>
            <person name="Edoardo P."/>
            <person name="Giuseppe L.R."/>
            <person name="Gasser R.B."/>
        </authorList>
    </citation>
    <scope>NUCLEOTIDE SEQUENCE [LARGE SCALE GENOMIC DNA]</scope>
    <source>
        <strain evidence="1">ISS470</strain>
    </source>
</reference>
<comment type="caution">
    <text evidence="1">The sequence shown here is derived from an EMBL/GenBank/DDBJ whole genome shotgun (WGS) entry which is preliminary data.</text>
</comment>
<gene>
    <name evidence="1" type="primary">ZBED5</name>
    <name evidence="1" type="ORF">T4D_3987</name>
</gene>
<proteinExistence type="predicted"/>
<dbReference type="PANTHER" id="PTHR45913:SF19">
    <property type="entry name" value="LOW QUALITY PROTEIN: ZINC FINGER BED DOMAIN-CONTAINING PROTEIN 5-LIKE"/>
    <property type="match status" value="1"/>
</dbReference>
<sequence>MGRGPLVGRGFRDKEIFNTLDGLIKDKRLNMNFDISVKIVNHIKSRPLQCHLLEVLCVDMGSMHYSFLLRSELTQFWLNVLQAYPNSSAAALKVLHPFKSSYLCEIGFPVMVAMKTQFRNRLQLFESLRLKVTAIEVDIYAVIKAT</sequence>
<evidence type="ECO:0000313" key="2">
    <source>
        <dbReference type="Proteomes" id="UP000054995"/>
    </source>
</evidence>
<organism evidence="1 2">
    <name type="scientific">Trichinella pseudospiralis</name>
    <name type="common">Parasitic roundworm</name>
    <dbReference type="NCBI Taxonomy" id="6337"/>
    <lineage>
        <taxon>Eukaryota</taxon>
        <taxon>Metazoa</taxon>
        <taxon>Ecdysozoa</taxon>
        <taxon>Nematoda</taxon>
        <taxon>Enoplea</taxon>
        <taxon>Dorylaimia</taxon>
        <taxon>Trichinellida</taxon>
        <taxon>Trichinellidae</taxon>
        <taxon>Trichinella</taxon>
    </lineage>
</organism>
<dbReference type="EMBL" id="JYDT01000001">
    <property type="protein sequence ID" value="KRY93728.1"/>
    <property type="molecule type" value="Genomic_DNA"/>
</dbReference>
<evidence type="ECO:0000313" key="1">
    <source>
        <dbReference type="EMBL" id="KRY93728.1"/>
    </source>
</evidence>
<protein>
    <submittedName>
        <fullName evidence="1">Zinc finger BED domain-containing protein 5</fullName>
    </submittedName>
</protein>
<name>A0A0V1G639_TRIPS</name>